<keyword evidence="2" id="KW-0547">Nucleotide-binding</keyword>
<dbReference type="STRING" id="655355.SAMN05216283_10719"/>
<dbReference type="SUPFAM" id="SSF55060">
    <property type="entry name" value="GHMP Kinase, C-terminal domain"/>
    <property type="match status" value="1"/>
</dbReference>
<dbReference type="InterPro" id="IPR020568">
    <property type="entry name" value="Ribosomal_Su5_D2-typ_SF"/>
</dbReference>
<sequence length="954" mass="107563">MKKLLSLPENLVSQFHQLEQVNQEEYFCTSDPAGTKVGSGGGTAHLLHQSWLSNNQQAPFNEWLEQEQRIIIHAGGQSRRLPAYGPSGKILTPIPVFRWQQGQRLDQNLLELQLPLYERILQKAPKSLNTLIASGDVLIRASENLSNIPEADIVCMGMWVSPEKATNHGVFFCKRNTPSDLQFMLQKPTAETIQSHTGNHLFLMDIGVWLLSPKAMQILMKRSGWSEEQTQFKDGQVNYYDLYGTFGPAMGLVPKEDDTEINELTVKVVTLPNGEFYHYGTSRELIESTEIIQNQVVDQRNIWQRKVKPHPSMFVQNATTDITLTGEHHHLWIENSHIGQHWQLSHHHVITGVPENNWQLKLAPETCLDLVPVGESDVCIRPYAFFDKFNGTLAGDAQWLGLSLSKWLQQKGISMEEAQLKPDTDIQFAPLFPLTDEPTEELLRWLIDPANDSSEMKALWLNSKRLSAAEINNQANLLRLYAQRANFRSINWELLAKNYQKSVFYQVNLEDAAKDFAHDNIKLPSPLGEQEEAILRIKDEMFRARVAMLKNNDGTVHEQRAFKILQQTIVDTVKDKPAHPQLNAFDDQIIWGRSPVRFDLAGGWTDTAPFCLTHGGHVVNLAVELNGQPPLQVYVKPSTEHKIVFRSIDLGLKEEVSTYEELANFAQVGSAFSIPKAALCLCGFHPDFSTITYPTLTEQLKAFGAGIELSLLAAVPKGSGLGTSSILSATVLGTLSDFLNLNWDQNEVCHRTLVLEQLLTTGGGWQDQYGGILPGLKLLQTEAGILQQPVSRWLPDHLFTRPEYHNCMLLYYTGITRTAKNILAEIVRGMFLNSTNHLRILEEMKQHALNTFETIQRGNYQQLADHVHHSWLLNQQLDAGTNPPAVQQILNQVEDYTWGHKLLGAGGGGYLFLMAKDERAASMIKKQLEQNPPNHRARFVDFALSPQGFQVTRS</sequence>
<accession>A0A1I2IVY5</accession>
<dbReference type="InterPro" id="IPR036554">
    <property type="entry name" value="GHMP_kinase_C_sf"/>
</dbReference>
<evidence type="ECO:0000256" key="3">
    <source>
        <dbReference type="ARBA" id="ARBA00022777"/>
    </source>
</evidence>
<dbReference type="InterPro" id="IPR013750">
    <property type="entry name" value="GHMP_kinase_C_dom"/>
</dbReference>
<dbReference type="RefSeq" id="WP_093920359.1">
    <property type="nucleotide sequence ID" value="NZ_FONW01000007.1"/>
</dbReference>
<dbReference type="InterPro" id="IPR012887">
    <property type="entry name" value="GDP_fucose_pyrophosphorylase"/>
</dbReference>
<dbReference type="GO" id="GO:0050201">
    <property type="term" value="F:fucokinase activity"/>
    <property type="evidence" value="ECO:0007669"/>
    <property type="project" value="TreeGrafter"/>
</dbReference>
<dbReference type="EMBL" id="FONW01000007">
    <property type="protein sequence ID" value="SFF46565.1"/>
    <property type="molecule type" value="Genomic_DNA"/>
</dbReference>
<evidence type="ECO:0000256" key="5">
    <source>
        <dbReference type="ARBA" id="ARBA00038121"/>
    </source>
</evidence>
<evidence type="ECO:0000256" key="2">
    <source>
        <dbReference type="ARBA" id="ARBA00022741"/>
    </source>
</evidence>
<evidence type="ECO:0000259" key="6">
    <source>
        <dbReference type="Pfam" id="PF00288"/>
    </source>
</evidence>
<dbReference type="PANTHER" id="PTHR32463:SF0">
    <property type="entry name" value="L-FUCOSE KINASE"/>
    <property type="match status" value="1"/>
</dbReference>
<feature type="domain" description="GHMP kinase C-terminal" evidence="8">
    <location>
        <begin position="853"/>
        <end position="931"/>
    </location>
</feature>
<evidence type="ECO:0000313" key="10">
    <source>
        <dbReference type="Proteomes" id="UP000198964"/>
    </source>
</evidence>
<dbReference type="InterPro" id="IPR001174">
    <property type="entry name" value="HddA/FKP"/>
</dbReference>
<keyword evidence="3 9" id="KW-0418">Kinase</keyword>
<gene>
    <name evidence="9" type="ORF">SAMN05216283_10719</name>
</gene>
<dbReference type="Pfam" id="PF00288">
    <property type="entry name" value="GHMP_kinases_N"/>
    <property type="match status" value="1"/>
</dbReference>
<evidence type="ECO:0000259" key="7">
    <source>
        <dbReference type="Pfam" id="PF07959"/>
    </source>
</evidence>
<dbReference type="Pfam" id="PF08544">
    <property type="entry name" value="GHMP_kinases_C"/>
    <property type="match status" value="1"/>
</dbReference>
<proteinExistence type="inferred from homology"/>
<dbReference type="GO" id="GO:0042352">
    <property type="term" value="P:GDP-L-fucose salvage"/>
    <property type="evidence" value="ECO:0007669"/>
    <property type="project" value="TreeGrafter"/>
</dbReference>
<keyword evidence="4" id="KW-0067">ATP-binding</keyword>
<organism evidence="9 10">
    <name type="scientific">Sunxiuqinia elliptica</name>
    <dbReference type="NCBI Taxonomy" id="655355"/>
    <lineage>
        <taxon>Bacteria</taxon>
        <taxon>Pseudomonadati</taxon>
        <taxon>Bacteroidota</taxon>
        <taxon>Bacteroidia</taxon>
        <taxon>Marinilabiliales</taxon>
        <taxon>Prolixibacteraceae</taxon>
        <taxon>Sunxiuqinia</taxon>
    </lineage>
</organism>
<keyword evidence="1" id="KW-0808">Transferase</keyword>
<dbReference type="NCBIfam" id="NF009948">
    <property type="entry name" value="PRK13412.1"/>
    <property type="match status" value="1"/>
</dbReference>
<dbReference type="Proteomes" id="UP000198964">
    <property type="component" value="Unassembled WGS sequence"/>
</dbReference>
<feature type="domain" description="GDP-fucose pyrophosphorylase" evidence="7">
    <location>
        <begin position="65"/>
        <end position="222"/>
    </location>
</feature>
<keyword evidence="10" id="KW-1185">Reference proteome</keyword>
<dbReference type="AlphaFoldDB" id="A0A1I2IVY5"/>
<dbReference type="InterPro" id="IPR006204">
    <property type="entry name" value="GHMP_kinase_N_dom"/>
</dbReference>
<comment type="similarity">
    <text evidence="5">Belongs to the GHMP kinase family.</text>
</comment>
<dbReference type="Pfam" id="PF07959">
    <property type="entry name" value="Fucose_pyrophosphorylase"/>
    <property type="match status" value="1"/>
</dbReference>
<dbReference type="PRINTS" id="PR00960">
    <property type="entry name" value="LMBPPROTEIN"/>
</dbReference>
<dbReference type="InterPro" id="IPR052203">
    <property type="entry name" value="GHMP_Kinase-Related"/>
</dbReference>
<reference evidence="9 10" key="1">
    <citation type="submission" date="2016-10" db="EMBL/GenBank/DDBJ databases">
        <authorList>
            <person name="de Groot N.N."/>
        </authorList>
    </citation>
    <scope>NUCLEOTIDE SEQUENCE [LARGE SCALE GENOMIC DNA]</scope>
    <source>
        <strain evidence="9 10">CGMCC 1.9156</strain>
    </source>
</reference>
<evidence type="ECO:0000256" key="4">
    <source>
        <dbReference type="ARBA" id="ARBA00022840"/>
    </source>
</evidence>
<protein>
    <submittedName>
        <fullName evidence="9">Predicted kinase</fullName>
    </submittedName>
</protein>
<evidence type="ECO:0000256" key="1">
    <source>
        <dbReference type="ARBA" id="ARBA00022679"/>
    </source>
</evidence>
<feature type="domain" description="GHMP kinase N-terminal" evidence="6">
    <location>
        <begin position="701"/>
        <end position="770"/>
    </location>
</feature>
<evidence type="ECO:0000313" key="9">
    <source>
        <dbReference type="EMBL" id="SFF46565.1"/>
    </source>
</evidence>
<dbReference type="GO" id="GO:0005524">
    <property type="term" value="F:ATP binding"/>
    <property type="evidence" value="ECO:0007669"/>
    <property type="project" value="UniProtKB-KW"/>
</dbReference>
<dbReference type="SUPFAM" id="SSF54211">
    <property type="entry name" value="Ribosomal protein S5 domain 2-like"/>
    <property type="match status" value="1"/>
</dbReference>
<dbReference type="PANTHER" id="PTHR32463">
    <property type="entry name" value="L-FUCOSE KINASE"/>
    <property type="match status" value="1"/>
</dbReference>
<name>A0A1I2IVY5_9BACT</name>
<dbReference type="Gene3D" id="3.30.230.120">
    <property type="match status" value="1"/>
</dbReference>
<evidence type="ECO:0000259" key="8">
    <source>
        <dbReference type="Pfam" id="PF08544"/>
    </source>
</evidence>